<dbReference type="PANTHER" id="PTHR45786">
    <property type="entry name" value="DNA BINDING PROTEIN-LIKE"/>
    <property type="match status" value="1"/>
</dbReference>
<dbReference type="AlphaFoldDB" id="C7JA95"/>
<evidence type="ECO:0000313" key="3">
    <source>
        <dbReference type="Proteomes" id="UP000000763"/>
    </source>
</evidence>
<dbReference type="Proteomes" id="UP000000763">
    <property type="component" value="Chromosome 12"/>
</dbReference>
<reference evidence="3" key="2">
    <citation type="journal article" date="2008" name="Nucleic Acids Res.">
        <title>The rice annotation project database (RAP-DB): 2008 update.</title>
        <authorList>
            <consortium name="The rice annotation project (RAP)"/>
        </authorList>
    </citation>
    <scope>GENOME REANNOTATION</scope>
    <source>
        <strain evidence="3">cv. Nipponbare</strain>
    </source>
</reference>
<dbReference type="EMBL" id="AP008218">
    <property type="protein sequence ID" value="BAH95722.1"/>
    <property type="molecule type" value="Genomic_DNA"/>
</dbReference>
<accession>C7JA95</accession>
<dbReference type="InterPro" id="IPR025476">
    <property type="entry name" value="Helitron_helicase-like"/>
</dbReference>
<evidence type="ECO:0000259" key="1">
    <source>
        <dbReference type="Pfam" id="PF14214"/>
    </source>
</evidence>
<organism evidence="2 3">
    <name type="scientific">Oryza sativa subsp. japonica</name>
    <name type="common">Rice</name>
    <dbReference type="NCBI Taxonomy" id="39947"/>
    <lineage>
        <taxon>Eukaryota</taxon>
        <taxon>Viridiplantae</taxon>
        <taxon>Streptophyta</taxon>
        <taxon>Embryophyta</taxon>
        <taxon>Tracheophyta</taxon>
        <taxon>Spermatophyta</taxon>
        <taxon>Magnoliopsida</taxon>
        <taxon>Liliopsida</taxon>
        <taxon>Poales</taxon>
        <taxon>Poaceae</taxon>
        <taxon>BOP clade</taxon>
        <taxon>Oryzoideae</taxon>
        <taxon>Oryzeae</taxon>
        <taxon>Oryzinae</taxon>
        <taxon>Oryza</taxon>
        <taxon>Oryza sativa</taxon>
    </lineage>
</organism>
<gene>
    <name evidence="2" type="ordered locus">Os12g0539700</name>
</gene>
<dbReference type="KEGG" id="dosa:Os12g0539700"/>
<sequence>MISHPVVATKHRCLNFIGTSPTIERMSPIHSPVVKKLRSETHQGISDAVVRGDSDGKDVGTKVILPSSFIGGRRYMVQNYHDSMAICRSYGPPQIFSTFTCNSKWPEIIEAIRFEAGQKPSDRSDMVTHVYHMKLDEYITSIKNGEAFGPIKAEDCRIPTH</sequence>
<dbReference type="Pfam" id="PF14214">
    <property type="entry name" value="Helitron_like_N"/>
    <property type="match status" value="1"/>
</dbReference>
<dbReference type="PANTHER" id="PTHR45786:SF74">
    <property type="entry name" value="ATP-DEPENDENT DNA HELICASE"/>
    <property type="match status" value="1"/>
</dbReference>
<feature type="domain" description="Helitron helicase-like" evidence="1">
    <location>
        <begin position="35"/>
        <end position="153"/>
    </location>
</feature>
<reference evidence="2 3" key="1">
    <citation type="journal article" date="2005" name="Nature">
        <title>The map-based sequence of the rice genome.</title>
        <authorList>
            <consortium name="International rice genome sequencing project (IRGSP)"/>
            <person name="Matsumoto T."/>
            <person name="Wu J."/>
            <person name="Kanamori H."/>
            <person name="Katayose Y."/>
            <person name="Fujisawa M."/>
            <person name="Namiki N."/>
            <person name="Mizuno H."/>
            <person name="Yamamoto K."/>
            <person name="Antonio B.A."/>
            <person name="Baba T."/>
            <person name="Sakata K."/>
            <person name="Nagamura Y."/>
            <person name="Aoki H."/>
            <person name="Arikawa K."/>
            <person name="Arita K."/>
            <person name="Bito T."/>
            <person name="Chiden Y."/>
            <person name="Fujitsuka N."/>
            <person name="Fukunaka R."/>
            <person name="Hamada M."/>
            <person name="Harada C."/>
            <person name="Hayashi A."/>
            <person name="Hijishita S."/>
            <person name="Honda M."/>
            <person name="Hosokawa S."/>
            <person name="Ichikawa Y."/>
            <person name="Idonuma A."/>
            <person name="Iijima M."/>
            <person name="Ikeda M."/>
            <person name="Ikeno M."/>
            <person name="Ito K."/>
            <person name="Ito S."/>
            <person name="Ito T."/>
            <person name="Ito Y."/>
            <person name="Ito Y."/>
            <person name="Iwabuchi A."/>
            <person name="Kamiya K."/>
            <person name="Karasawa W."/>
            <person name="Kurita K."/>
            <person name="Katagiri S."/>
            <person name="Kikuta A."/>
            <person name="Kobayashi H."/>
            <person name="Kobayashi N."/>
            <person name="Machita K."/>
            <person name="Maehara T."/>
            <person name="Masukawa M."/>
            <person name="Mizubayashi T."/>
            <person name="Mukai Y."/>
            <person name="Nagasaki H."/>
            <person name="Nagata Y."/>
            <person name="Naito S."/>
            <person name="Nakashima M."/>
            <person name="Nakama Y."/>
            <person name="Nakamichi Y."/>
            <person name="Nakamura M."/>
            <person name="Meguro A."/>
            <person name="Negishi M."/>
            <person name="Ohta I."/>
            <person name="Ohta T."/>
            <person name="Okamoto M."/>
            <person name="Ono N."/>
            <person name="Saji S."/>
            <person name="Sakaguchi M."/>
            <person name="Sakai K."/>
            <person name="Shibata M."/>
            <person name="Shimokawa T."/>
            <person name="Song J."/>
            <person name="Takazaki Y."/>
            <person name="Terasawa K."/>
            <person name="Tsugane M."/>
            <person name="Tsuji K."/>
            <person name="Ueda S."/>
            <person name="Waki K."/>
            <person name="Yamagata H."/>
            <person name="Yamamoto M."/>
            <person name="Yamamoto S."/>
            <person name="Yamane H."/>
            <person name="Yoshiki S."/>
            <person name="Yoshihara R."/>
            <person name="Yukawa K."/>
            <person name="Zhong H."/>
            <person name="Yano M."/>
            <person name="Yuan Q."/>
            <person name="Ouyang S."/>
            <person name="Liu J."/>
            <person name="Jones K.M."/>
            <person name="Gansberger K."/>
            <person name="Moffat K."/>
            <person name="Hill J."/>
            <person name="Bera J."/>
            <person name="Fadrosh D."/>
            <person name="Jin S."/>
            <person name="Johri S."/>
            <person name="Kim M."/>
            <person name="Overton L."/>
            <person name="Reardon M."/>
            <person name="Tsitrin T."/>
            <person name="Vuong H."/>
            <person name="Weaver B."/>
            <person name="Ciecko A."/>
            <person name="Tallon L."/>
            <person name="Jackson J."/>
            <person name="Pai G."/>
            <person name="Aken S.V."/>
            <person name="Utterback T."/>
            <person name="Reidmuller S."/>
            <person name="Feldblyum T."/>
            <person name="Hsiao J."/>
            <person name="Zismann V."/>
            <person name="Iobst S."/>
            <person name="de Vazeille A.R."/>
            <person name="Buell C.R."/>
            <person name="Ying K."/>
            <person name="Li Y."/>
            <person name="Lu T."/>
            <person name="Huang Y."/>
            <person name="Zhao Q."/>
            <person name="Feng Q."/>
            <person name="Zhang L."/>
            <person name="Zhu J."/>
            <person name="Weng Q."/>
            <person name="Mu J."/>
            <person name="Lu Y."/>
            <person name="Fan D."/>
            <person name="Liu Y."/>
            <person name="Guan J."/>
            <person name="Zhang Y."/>
            <person name="Yu S."/>
            <person name="Liu X."/>
            <person name="Zhang Y."/>
            <person name="Hong G."/>
            <person name="Han B."/>
            <person name="Choisne N."/>
            <person name="Demange N."/>
            <person name="Orjeda G."/>
            <person name="Samain S."/>
            <person name="Cattolico L."/>
            <person name="Pelletier E."/>
            <person name="Couloux A."/>
            <person name="Segurens B."/>
            <person name="Wincker P."/>
            <person name="D'Hont A."/>
            <person name="Scarpelli C."/>
            <person name="Weissenbach J."/>
            <person name="Salanoubat M."/>
            <person name="Quetier F."/>
            <person name="Yu Y."/>
            <person name="Kim H.R."/>
            <person name="Rambo T."/>
            <person name="Currie J."/>
            <person name="Collura K."/>
            <person name="Luo M."/>
            <person name="Yang T."/>
            <person name="Ammiraju J.S.S."/>
            <person name="Engler F."/>
            <person name="Soderlund C."/>
            <person name="Wing R.A."/>
            <person name="Palmer L.E."/>
            <person name="de la Bastide M."/>
            <person name="Spiegel L."/>
            <person name="Nascimento L."/>
            <person name="Zutavern T."/>
            <person name="O'Shaughnessy A."/>
            <person name="Dike S."/>
            <person name="Dedhia N."/>
            <person name="Preston R."/>
            <person name="Balija V."/>
            <person name="McCombie W.R."/>
            <person name="Chow T."/>
            <person name="Chen H."/>
            <person name="Chung M."/>
            <person name="Chen C."/>
            <person name="Shaw J."/>
            <person name="Wu H."/>
            <person name="Hsiao K."/>
            <person name="Chao Y."/>
            <person name="Chu M."/>
            <person name="Cheng C."/>
            <person name="Hour A."/>
            <person name="Lee P."/>
            <person name="Lin S."/>
            <person name="Lin Y."/>
            <person name="Liou J."/>
            <person name="Liu S."/>
            <person name="Hsing Y."/>
            <person name="Raghuvanshi S."/>
            <person name="Mohanty A."/>
            <person name="Bharti A.K."/>
            <person name="Gaur A."/>
            <person name="Gupta V."/>
            <person name="Kumar D."/>
            <person name="Ravi V."/>
            <person name="Vij S."/>
            <person name="Kapur A."/>
            <person name="Khurana P."/>
            <person name="Khurana P."/>
            <person name="Khurana J.P."/>
            <person name="Tyagi A.K."/>
            <person name="Gaikwad K."/>
            <person name="Singh A."/>
            <person name="Dalal V."/>
            <person name="Srivastava S."/>
            <person name="Dixit A."/>
            <person name="Pal A.K."/>
            <person name="Ghazi I.A."/>
            <person name="Yadav M."/>
            <person name="Pandit A."/>
            <person name="Bhargava A."/>
            <person name="Sureshbabu K."/>
            <person name="Batra K."/>
            <person name="Sharma T.R."/>
            <person name="Mohapatra T."/>
            <person name="Singh N.K."/>
            <person name="Messing J."/>
            <person name="Nelson A.B."/>
            <person name="Fuks G."/>
            <person name="Kavchok S."/>
            <person name="Keizer G."/>
            <person name="Linton E."/>
            <person name="Llaca V."/>
            <person name="Song R."/>
            <person name="Tanyolac B."/>
            <person name="Young S."/>
            <person name="Ho-Il K."/>
            <person name="Hahn J.H."/>
            <person name="Sangsakoo G."/>
            <person name="Vanavichit A."/>
            <person name="de Mattos Luiz.A.T."/>
            <person name="Zimmer P.D."/>
            <person name="Malone G."/>
            <person name="Dellagostin O."/>
            <person name="de Oliveira A.C."/>
            <person name="Bevan M."/>
            <person name="Bancroft I."/>
            <person name="Minx P."/>
            <person name="Cordum H."/>
            <person name="Wilson R."/>
            <person name="Cheng Z."/>
            <person name="Jin W."/>
            <person name="Jiang J."/>
            <person name="Leong S.A."/>
            <person name="Iwama H."/>
            <person name="Gojobori T."/>
            <person name="Itoh T."/>
            <person name="Niimura Y."/>
            <person name="Fujii Y."/>
            <person name="Habara T."/>
            <person name="Sakai H."/>
            <person name="Sato Y."/>
            <person name="Wilson G."/>
            <person name="Kumar K."/>
            <person name="McCouch S."/>
            <person name="Juretic N."/>
            <person name="Hoen D."/>
            <person name="Wright S."/>
            <person name="Bruskiewich R."/>
            <person name="Bureau T."/>
            <person name="Miyao A."/>
            <person name="Hirochika H."/>
            <person name="Nishikawa T."/>
            <person name="Kadowaki K."/>
            <person name="Sugiura M."/>
            <person name="Burr B."/>
            <person name="Sasaki T."/>
        </authorList>
    </citation>
    <scope>NUCLEOTIDE SEQUENCE [LARGE SCALE GENOMIC DNA]</scope>
    <source>
        <strain evidence="3">cv. Nipponbare</strain>
    </source>
</reference>
<proteinExistence type="predicted"/>
<evidence type="ECO:0000313" key="2">
    <source>
        <dbReference type="EMBL" id="BAH95722.1"/>
    </source>
</evidence>
<protein>
    <submittedName>
        <fullName evidence="2">Os12g0539700 protein</fullName>
    </submittedName>
</protein>
<name>C7JA95_ORYSJ</name>